<dbReference type="PROSITE" id="PS51257">
    <property type="entry name" value="PROKAR_LIPOPROTEIN"/>
    <property type="match status" value="1"/>
</dbReference>
<dbReference type="EMBL" id="SWDX01000009">
    <property type="protein sequence ID" value="TKC57666.1"/>
    <property type="molecule type" value="Genomic_DNA"/>
</dbReference>
<name>A0A4V5PCQ1_9SPHI</name>
<dbReference type="Proteomes" id="UP000309594">
    <property type="component" value="Unassembled WGS sequence"/>
</dbReference>
<comment type="caution">
    <text evidence="2">The sequence shown here is derived from an EMBL/GenBank/DDBJ whole genome shotgun (WGS) entry which is preliminary data.</text>
</comment>
<evidence type="ECO:0000313" key="3">
    <source>
        <dbReference type="Proteomes" id="UP000309594"/>
    </source>
</evidence>
<accession>A0A4V5PCQ1</accession>
<gene>
    <name evidence="2" type="ORF">FBD94_20545</name>
</gene>
<dbReference type="AlphaFoldDB" id="A0A4V5PCQ1"/>
<feature type="signal peptide" evidence="1">
    <location>
        <begin position="1"/>
        <end position="18"/>
    </location>
</feature>
<evidence type="ECO:0008006" key="4">
    <source>
        <dbReference type="Google" id="ProtNLM"/>
    </source>
</evidence>
<feature type="chain" id="PRO_5020904050" description="Tetratricopeptide repeat protein" evidence="1">
    <location>
        <begin position="19"/>
        <end position="373"/>
    </location>
</feature>
<evidence type="ECO:0000256" key="1">
    <source>
        <dbReference type="SAM" id="SignalP"/>
    </source>
</evidence>
<keyword evidence="1" id="KW-0732">Signal</keyword>
<dbReference type="RefSeq" id="WP_136881590.1">
    <property type="nucleotide sequence ID" value="NZ_SWDX01000009.1"/>
</dbReference>
<organism evidence="2 3">
    <name type="scientific">Pedobacter hiemivivus</name>
    <dbReference type="NCBI Taxonomy" id="2530454"/>
    <lineage>
        <taxon>Bacteria</taxon>
        <taxon>Pseudomonadati</taxon>
        <taxon>Bacteroidota</taxon>
        <taxon>Sphingobacteriia</taxon>
        <taxon>Sphingobacteriales</taxon>
        <taxon>Sphingobacteriaceae</taxon>
        <taxon>Pedobacter</taxon>
    </lineage>
</organism>
<protein>
    <recommendedName>
        <fullName evidence="4">Tetratricopeptide repeat protein</fullName>
    </recommendedName>
</protein>
<sequence>MKSLSKLLLFTLLLSSCASPQKLYEKGEYSKAFYAAISDLKKNPSDANALRILPDAYKEASAKYEQDIMAVKGGKGRKGERLAGIYNGYLSLRKMYEAVENANLKIDAFTPRNYATELNQAALTAAEAHYNRGIALLQRNDRASARKAYDNLNLADSYVPGYKDVIEKKQLAHEAAITNVMVTKLDQRFGHYNINGSFFERDILWNLNNIGNSNYYEFYGLNDRQPGSRRIDQYMELSMYDVWFSNLASNNYSYTVSKQIPVKSDKMAGSVSNITVTATVRATRRIVNSRAVMDYRITDAFTHRTIAADRIPAQYTWERITGKYTGDSRALGDKERAIINGAYNNQPDYNELYRELTRQIMSQFDFRMRDIYR</sequence>
<proteinExistence type="predicted"/>
<evidence type="ECO:0000313" key="2">
    <source>
        <dbReference type="EMBL" id="TKC57666.1"/>
    </source>
</evidence>
<reference evidence="2 3" key="1">
    <citation type="submission" date="2019-04" db="EMBL/GenBank/DDBJ databases">
        <title>Pedobacter sp. RP-1-16 sp. nov., isolated from Arctic soil.</title>
        <authorList>
            <person name="Dahal R.H."/>
            <person name="Kim D.-U."/>
        </authorList>
    </citation>
    <scope>NUCLEOTIDE SEQUENCE [LARGE SCALE GENOMIC DNA]</scope>
    <source>
        <strain evidence="2 3">RP-1-16</strain>
    </source>
</reference>